<gene>
    <name evidence="7" type="ORF">FDP41_003242</name>
</gene>
<dbReference type="VEuPathDB" id="AmoebaDB:NfTy_059900"/>
<feature type="compositionally biased region" description="Low complexity" evidence="6">
    <location>
        <begin position="122"/>
        <end position="135"/>
    </location>
</feature>
<dbReference type="PANTHER" id="PTHR21242">
    <property type="entry name" value="TRANSCRIPTION INITIATION FACTOR TFIID SUBUNIT 10"/>
    <property type="match status" value="1"/>
</dbReference>
<dbReference type="Pfam" id="PF03540">
    <property type="entry name" value="TAF10"/>
    <property type="match status" value="1"/>
</dbReference>
<reference evidence="7 8" key="1">
    <citation type="journal article" date="2019" name="Sci. Rep.">
        <title>Nanopore sequencing improves the draft genome of the human pathogenic amoeba Naegleria fowleri.</title>
        <authorList>
            <person name="Liechti N."/>
            <person name="Schurch N."/>
            <person name="Bruggmann R."/>
            <person name="Wittwer M."/>
        </authorList>
    </citation>
    <scope>NUCLEOTIDE SEQUENCE [LARGE SCALE GENOMIC DNA]</scope>
    <source>
        <strain evidence="7 8">ATCC 30894</strain>
    </source>
</reference>
<feature type="compositionally biased region" description="Polar residues" evidence="6">
    <location>
        <begin position="136"/>
        <end position="151"/>
    </location>
</feature>
<dbReference type="InterPro" id="IPR003923">
    <property type="entry name" value="TAF10"/>
</dbReference>
<comment type="subcellular location">
    <subcellularLocation>
        <location evidence="1">Nucleus</location>
    </subcellularLocation>
</comment>
<accession>A0A6A5BW18</accession>
<dbReference type="GO" id="GO:1990841">
    <property type="term" value="F:promoter-specific chromatin binding"/>
    <property type="evidence" value="ECO:0007669"/>
    <property type="project" value="TreeGrafter"/>
</dbReference>
<protein>
    <recommendedName>
        <fullName evidence="9">Transcription initiation factor TFIID subunit 10</fullName>
    </recommendedName>
</protein>
<evidence type="ECO:0008006" key="9">
    <source>
        <dbReference type="Google" id="ProtNLM"/>
    </source>
</evidence>
<dbReference type="AlphaFoldDB" id="A0A6A5BW18"/>
<evidence type="ECO:0000256" key="4">
    <source>
        <dbReference type="ARBA" id="ARBA00023242"/>
    </source>
</evidence>
<comment type="caution">
    <text evidence="7">The sequence shown here is derived from an EMBL/GenBank/DDBJ whole genome shotgun (WGS) entry which is preliminary data.</text>
</comment>
<dbReference type="EMBL" id="VFQX01000033">
    <property type="protein sequence ID" value="KAF0977920.1"/>
    <property type="molecule type" value="Genomic_DNA"/>
</dbReference>
<evidence type="ECO:0000313" key="8">
    <source>
        <dbReference type="Proteomes" id="UP000444721"/>
    </source>
</evidence>
<dbReference type="GO" id="GO:0000124">
    <property type="term" value="C:SAGA complex"/>
    <property type="evidence" value="ECO:0007669"/>
    <property type="project" value="TreeGrafter"/>
</dbReference>
<dbReference type="GO" id="GO:0016251">
    <property type="term" value="F:RNA polymerase II general transcription initiation factor activity"/>
    <property type="evidence" value="ECO:0007669"/>
    <property type="project" value="TreeGrafter"/>
</dbReference>
<dbReference type="OMA" id="GFECDDV"/>
<evidence type="ECO:0000256" key="6">
    <source>
        <dbReference type="SAM" id="MobiDB-lite"/>
    </source>
</evidence>
<proteinExistence type="inferred from homology"/>
<dbReference type="PRINTS" id="PR01443">
    <property type="entry name" value="TFIID30KDSUB"/>
</dbReference>
<dbReference type="VEuPathDB" id="AmoebaDB:FDP41_003242"/>
<keyword evidence="2" id="KW-0805">Transcription regulation</keyword>
<organism evidence="7 8">
    <name type="scientific">Naegleria fowleri</name>
    <name type="common">Brain eating amoeba</name>
    <dbReference type="NCBI Taxonomy" id="5763"/>
    <lineage>
        <taxon>Eukaryota</taxon>
        <taxon>Discoba</taxon>
        <taxon>Heterolobosea</taxon>
        <taxon>Tetramitia</taxon>
        <taxon>Eutetramitia</taxon>
        <taxon>Vahlkampfiidae</taxon>
        <taxon>Naegleria</taxon>
    </lineage>
</organism>
<dbReference type="PANTHER" id="PTHR21242:SF0">
    <property type="entry name" value="TRANSCRIPTION INITIATION FACTOR TFIID SUBUNIT 10"/>
    <property type="match status" value="1"/>
</dbReference>
<sequence length="151" mass="16804">MSSSDQPTTKEDLQEFLDSMQDFNPAIPDEIIAYYLQQSGFKTTDKRILRLVSLSAYKFLSEICKESHLFCTRRTPKQQGKEPRYVLATEDLAQSLKDYGIEIHKPEYFSDNLVNEQIQTRSSAAGSSLTSGTALQPSGQPGSSSNAPSND</sequence>
<comment type="similarity">
    <text evidence="5">Belongs to the TAF10 family.</text>
</comment>
<evidence type="ECO:0000256" key="5">
    <source>
        <dbReference type="ARBA" id="ARBA00025730"/>
    </source>
</evidence>
<dbReference type="GO" id="GO:0005669">
    <property type="term" value="C:transcription factor TFIID complex"/>
    <property type="evidence" value="ECO:0007669"/>
    <property type="project" value="TreeGrafter"/>
</dbReference>
<evidence type="ECO:0000256" key="1">
    <source>
        <dbReference type="ARBA" id="ARBA00004123"/>
    </source>
</evidence>
<dbReference type="OrthoDB" id="154356at2759"/>
<evidence type="ECO:0000256" key="3">
    <source>
        <dbReference type="ARBA" id="ARBA00023163"/>
    </source>
</evidence>
<dbReference type="GO" id="GO:0006367">
    <property type="term" value="P:transcription initiation at RNA polymerase II promoter"/>
    <property type="evidence" value="ECO:0007669"/>
    <property type="project" value="TreeGrafter"/>
</dbReference>
<dbReference type="CDD" id="cd07982">
    <property type="entry name" value="HFD_TAF10"/>
    <property type="match status" value="1"/>
</dbReference>
<name>A0A6A5BW18_NAEFO</name>
<keyword evidence="3" id="KW-0804">Transcription</keyword>
<dbReference type="Proteomes" id="UP000444721">
    <property type="component" value="Unassembled WGS sequence"/>
</dbReference>
<feature type="region of interest" description="Disordered" evidence="6">
    <location>
        <begin position="121"/>
        <end position="151"/>
    </location>
</feature>
<dbReference type="RefSeq" id="XP_044562633.1">
    <property type="nucleotide sequence ID" value="XM_044706525.1"/>
</dbReference>
<dbReference type="GeneID" id="68110460"/>
<evidence type="ECO:0000256" key="2">
    <source>
        <dbReference type="ARBA" id="ARBA00023015"/>
    </source>
</evidence>
<keyword evidence="4" id="KW-0539">Nucleus</keyword>
<evidence type="ECO:0000313" key="7">
    <source>
        <dbReference type="EMBL" id="KAF0977920.1"/>
    </source>
</evidence>
<keyword evidence="8" id="KW-1185">Reference proteome</keyword>